<comment type="caution">
    <text evidence="1">The sequence shown here is derived from an EMBL/GenBank/DDBJ whole genome shotgun (WGS) entry which is preliminary data.</text>
</comment>
<name>A0AAW2Z7W6_9EUKA</name>
<accession>A0AAW2Z7W6</accession>
<dbReference type="Proteomes" id="UP001431209">
    <property type="component" value="Unassembled WGS sequence"/>
</dbReference>
<gene>
    <name evidence="1" type="ORF">AKO1_003768</name>
</gene>
<sequence>MSTNRTLRFQQLRDNGYQRVILTANNRFTAAYHNVDEPKKTEIEEEYTGTWGFLRNENGKDFIELKIEGGELTTYKNKDTNGTTVKVKPSLQVLTIDGGLDNPSVANFAYGFSNGKFVNMQLY</sequence>
<proteinExistence type="predicted"/>
<reference evidence="1 2" key="1">
    <citation type="submission" date="2024-03" db="EMBL/GenBank/DDBJ databases">
        <title>The Acrasis kona genome and developmental transcriptomes reveal deep origins of eukaryotic multicellular pathways.</title>
        <authorList>
            <person name="Sheikh S."/>
            <person name="Fu C.-J."/>
            <person name="Brown M.W."/>
            <person name="Baldauf S.L."/>
        </authorList>
    </citation>
    <scope>NUCLEOTIDE SEQUENCE [LARGE SCALE GENOMIC DNA]</scope>
    <source>
        <strain evidence="1 2">ATCC MYA-3509</strain>
    </source>
</reference>
<protein>
    <submittedName>
        <fullName evidence="1">TIM8</fullName>
    </submittedName>
</protein>
<organism evidence="1 2">
    <name type="scientific">Acrasis kona</name>
    <dbReference type="NCBI Taxonomy" id="1008807"/>
    <lineage>
        <taxon>Eukaryota</taxon>
        <taxon>Discoba</taxon>
        <taxon>Heterolobosea</taxon>
        <taxon>Tetramitia</taxon>
        <taxon>Eutetramitia</taxon>
        <taxon>Acrasidae</taxon>
        <taxon>Acrasis</taxon>
    </lineage>
</organism>
<dbReference type="EMBL" id="JAOPGA020001095">
    <property type="protein sequence ID" value="KAL0484994.1"/>
    <property type="molecule type" value="Genomic_DNA"/>
</dbReference>
<keyword evidence="2" id="KW-1185">Reference proteome</keyword>
<evidence type="ECO:0000313" key="1">
    <source>
        <dbReference type="EMBL" id="KAL0484994.1"/>
    </source>
</evidence>
<evidence type="ECO:0000313" key="2">
    <source>
        <dbReference type="Proteomes" id="UP001431209"/>
    </source>
</evidence>
<dbReference type="AlphaFoldDB" id="A0AAW2Z7W6"/>